<keyword evidence="8" id="KW-0408">Iron</keyword>
<dbReference type="PROSITE" id="PS00430">
    <property type="entry name" value="TONB_DEPENDENT_REC_1"/>
    <property type="match status" value="1"/>
</dbReference>
<sequence length="726" mass="80162">MNTTTPFKTSSIALAIMATFTTPLVAAEQSSIENAQLETTQLERTQLETITVLGKVYRNTATKTALEPEETPQGVTIIDKELLDQRGVKSVNEALRYAPGVVTEQKGAAVTMYDNFSIRGFETNNQNYYDGLILPYLAGWNLHPQIDPVAIQQIEVFKGPTSVLYGTMPPGGMVNIIAKSPQQEQSTSVGLATGSRHLVQASLDSAGQIGDSNLSYRLVAMARKQDSQVNGAEEERYLIAPSLDWQVTDRTLINVNLYYQNDPAMGINSSMPVEVVKRQSPSVSMGDTNWSTFERDVLMLGYKLNHEFNDNWSFLQNARYTDASLYQENTYHLDTGFTAATGALSRNIYTTDESYKSVVIDNQLSGLVTIGNWQHNLLVGVDYQDLDGDSSYKEFAGNAAFYTFNAYQPNNNLLDKSQLNEVYSERHDIGFEQLGVYFQDQIRHGQLILLAGGRYDLFKSHDDKTSTAPTYDGKETSDHNQFSYRVGALYELGNGLSPFANYATSFEPAAGTDINGKSLKPQTGEQIEVGFKYMSADMANTLTASYFHITKFDSIAADPNDPTFRAKIQLGEVTSQGVELEGQAYLADNWDVLASYTYLDMEVKKATDATLVGTTPIYVPKHSANLWTNYYLTSGALSGARIGGGVRYVGEMEMDATNTQGKVPSYTVADLSLGYDLGSASDSLNGAQVNLVVNNLFNEQYYSCYNQTNCWFGAEQTVELNVNYGF</sequence>
<evidence type="ECO:0000256" key="12">
    <source>
        <dbReference type="ARBA" id="ARBA00023170"/>
    </source>
</evidence>
<keyword evidence="12 20" id="KW-0675">Receptor</keyword>
<dbReference type="Pfam" id="PF07715">
    <property type="entry name" value="Plug"/>
    <property type="match status" value="1"/>
</dbReference>
<name>A0A2S3R0Q9_VIBVL</name>
<protein>
    <submittedName>
        <fullName evidence="20">TonB-dependent siderophore receptor</fullName>
    </submittedName>
</protein>
<dbReference type="NCBIfam" id="TIGR01783">
    <property type="entry name" value="TonB-siderophor"/>
    <property type="match status" value="1"/>
</dbReference>
<evidence type="ECO:0000256" key="17">
    <source>
        <dbReference type="SAM" id="SignalP"/>
    </source>
</evidence>
<dbReference type="GO" id="GO:0015891">
    <property type="term" value="P:siderophore transport"/>
    <property type="evidence" value="ECO:0007669"/>
    <property type="project" value="InterPro"/>
</dbReference>
<keyword evidence="7 17" id="KW-0732">Signal</keyword>
<feature type="domain" description="TonB-dependent receptor plug" evidence="19">
    <location>
        <begin position="69"/>
        <end position="172"/>
    </location>
</feature>
<dbReference type="CDD" id="cd01347">
    <property type="entry name" value="ligand_gated_channel"/>
    <property type="match status" value="1"/>
</dbReference>
<dbReference type="InterPro" id="IPR000531">
    <property type="entry name" value="Beta-barrel_TonB"/>
</dbReference>
<dbReference type="InterPro" id="IPR010105">
    <property type="entry name" value="TonB_sidphr_rcpt"/>
</dbReference>
<keyword evidence="11 14" id="KW-0472">Membrane</keyword>
<proteinExistence type="inferred from homology"/>
<gene>
    <name evidence="20" type="ORF">CRN52_15475</name>
</gene>
<keyword evidence="5" id="KW-0410">Iron transport</keyword>
<evidence type="ECO:0000256" key="13">
    <source>
        <dbReference type="ARBA" id="ARBA00023237"/>
    </source>
</evidence>
<evidence type="ECO:0000256" key="16">
    <source>
        <dbReference type="RuleBase" id="RU003357"/>
    </source>
</evidence>
<dbReference type="FunFam" id="2.170.130.10:FF:000001">
    <property type="entry name" value="Catecholate siderophore TonB-dependent receptor"/>
    <property type="match status" value="1"/>
</dbReference>
<keyword evidence="13 14" id="KW-0998">Cell outer membrane</keyword>
<feature type="chain" id="PRO_5015553231" evidence="17">
    <location>
        <begin position="27"/>
        <end position="726"/>
    </location>
</feature>
<feature type="domain" description="TonB-dependent receptor-like beta-barrel" evidence="18">
    <location>
        <begin position="248"/>
        <end position="696"/>
    </location>
</feature>
<dbReference type="EMBL" id="PDGH01000111">
    <property type="protein sequence ID" value="POB46077.1"/>
    <property type="molecule type" value="Genomic_DNA"/>
</dbReference>
<evidence type="ECO:0000256" key="2">
    <source>
        <dbReference type="ARBA" id="ARBA00009810"/>
    </source>
</evidence>
<dbReference type="PROSITE" id="PS52016">
    <property type="entry name" value="TONB_DEPENDENT_REC_3"/>
    <property type="match status" value="1"/>
</dbReference>
<evidence type="ECO:0000256" key="1">
    <source>
        <dbReference type="ARBA" id="ARBA00004571"/>
    </source>
</evidence>
<comment type="subcellular location">
    <subcellularLocation>
        <location evidence="1 14">Cell outer membrane</location>
        <topology evidence="1 14">Multi-pass membrane protein</topology>
    </subcellularLocation>
</comment>
<feature type="short sequence motif" description="TonB box" evidence="15">
    <location>
        <begin position="49"/>
        <end position="55"/>
    </location>
</feature>
<evidence type="ECO:0000256" key="11">
    <source>
        <dbReference type="ARBA" id="ARBA00023136"/>
    </source>
</evidence>
<evidence type="ECO:0000256" key="8">
    <source>
        <dbReference type="ARBA" id="ARBA00023004"/>
    </source>
</evidence>
<comment type="similarity">
    <text evidence="2 14 16">Belongs to the TonB-dependent receptor family.</text>
</comment>
<keyword evidence="10 15" id="KW-0798">TonB box</keyword>
<keyword evidence="3 14" id="KW-0813">Transport</keyword>
<reference evidence="20 21" key="1">
    <citation type="journal article" date="2018" name="Front. Microbiol.">
        <title>Phylogeny of Vibrio vulnificus from the Analysis of the Core-Genome: Implications for Intra-Species Taxonomy.</title>
        <authorList>
            <person name="Roig F.J."/>
            <person name="Gonzalez-Candelas F."/>
            <person name="Sanjuan E."/>
            <person name="Fouz B."/>
            <person name="Feil E.J."/>
            <person name="Llorens C."/>
            <person name="Baker-Austin C."/>
            <person name="Oliver J.D."/>
            <person name="Danin-Poleg Y."/>
            <person name="Gibas C.J."/>
            <person name="Kashi Y."/>
            <person name="Gulig P.A."/>
            <person name="Morrison S.S."/>
            <person name="Amaro C."/>
        </authorList>
    </citation>
    <scope>NUCLEOTIDE SEQUENCE [LARGE SCALE GENOMIC DNA]</scope>
    <source>
        <strain evidence="20 21">CECT4608</strain>
    </source>
</reference>
<dbReference type="InterPro" id="IPR012910">
    <property type="entry name" value="Plug_dom"/>
</dbReference>
<keyword evidence="4 14" id="KW-1134">Transmembrane beta strand</keyword>
<evidence type="ECO:0000256" key="6">
    <source>
        <dbReference type="ARBA" id="ARBA00022692"/>
    </source>
</evidence>
<evidence type="ECO:0000259" key="19">
    <source>
        <dbReference type="Pfam" id="PF07715"/>
    </source>
</evidence>
<dbReference type="AlphaFoldDB" id="A0A2S3R0Q9"/>
<evidence type="ECO:0000256" key="9">
    <source>
        <dbReference type="ARBA" id="ARBA00023065"/>
    </source>
</evidence>
<dbReference type="GO" id="GO:0038023">
    <property type="term" value="F:signaling receptor activity"/>
    <property type="evidence" value="ECO:0007669"/>
    <property type="project" value="InterPro"/>
</dbReference>
<dbReference type="PANTHER" id="PTHR32552:SF68">
    <property type="entry name" value="FERRICHROME OUTER MEMBRANE TRANSPORTER_PHAGE RECEPTOR"/>
    <property type="match status" value="1"/>
</dbReference>
<dbReference type="GO" id="GO:0015344">
    <property type="term" value="F:siderophore uptake transmembrane transporter activity"/>
    <property type="evidence" value="ECO:0007669"/>
    <property type="project" value="TreeGrafter"/>
</dbReference>
<organism evidence="20 21">
    <name type="scientific">Vibrio vulnificus</name>
    <dbReference type="NCBI Taxonomy" id="672"/>
    <lineage>
        <taxon>Bacteria</taxon>
        <taxon>Pseudomonadati</taxon>
        <taxon>Pseudomonadota</taxon>
        <taxon>Gammaproteobacteria</taxon>
        <taxon>Vibrionales</taxon>
        <taxon>Vibrionaceae</taxon>
        <taxon>Vibrio</taxon>
    </lineage>
</organism>
<dbReference type="PANTHER" id="PTHR32552">
    <property type="entry name" value="FERRICHROME IRON RECEPTOR-RELATED"/>
    <property type="match status" value="1"/>
</dbReference>
<dbReference type="Pfam" id="PF00593">
    <property type="entry name" value="TonB_dep_Rec_b-barrel"/>
    <property type="match status" value="1"/>
</dbReference>
<evidence type="ECO:0000313" key="21">
    <source>
        <dbReference type="Proteomes" id="UP000237466"/>
    </source>
</evidence>
<evidence type="ECO:0000259" key="18">
    <source>
        <dbReference type="Pfam" id="PF00593"/>
    </source>
</evidence>
<evidence type="ECO:0000256" key="3">
    <source>
        <dbReference type="ARBA" id="ARBA00022448"/>
    </source>
</evidence>
<evidence type="ECO:0000313" key="20">
    <source>
        <dbReference type="EMBL" id="POB46077.1"/>
    </source>
</evidence>
<keyword evidence="6 14" id="KW-0812">Transmembrane</keyword>
<dbReference type="InterPro" id="IPR036942">
    <property type="entry name" value="Beta-barrel_TonB_sf"/>
</dbReference>
<dbReference type="Proteomes" id="UP000237466">
    <property type="component" value="Unassembled WGS sequence"/>
</dbReference>
<dbReference type="SUPFAM" id="SSF56935">
    <property type="entry name" value="Porins"/>
    <property type="match status" value="1"/>
</dbReference>
<dbReference type="Gene3D" id="2.170.130.10">
    <property type="entry name" value="TonB-dependent receptor, plug domain"/>
    <property type="match status" value="1"/>
</dbReference>
<evidence type="ECO:0000256" key="14">
    <source>
        <dbReference type="PROSITE-ProRule" id="PRU01360"/>
    </source>
</evidence>
<dbReference type="InterPro" id="IPR037066">
    <property type="entry name" value="Plug_dom_sf"/>
</dbReference>
<dbReference type="GO" id="GO:0009279">
    <property type="term" value="C:cell outer membrane"/>
    <property type="evidence" value="ECO:0007669"/>
    <property type="project" value="UniProtKB-SubCell"/>
</dbReference>
<comment type="caution">
    <text evidence="20">The sequence shown here is derived from an EMBL/GenBank/DDBJ whole genome shotgun (WGS) entry which is preliminary data.</text>
</comment>
<dbReference type="Gene3D" id="2.40.170.20">
    <property type="entry name" value="TonB-dependent receptor, beta-barrel domain"/>
    <property type="match status" value="1"/>
</dbReference>
<accession>A0A2S3R0Q9</accession>
<evidence type="ECO:0000256" key="7">
    <source>
        <dbReference type="ARBA" id="ARBA00022729"/>
    </source>
</evidence>
<feature type="signal peptide" evidence="17">
    <location>
        <begin position="1"/>
        <end position="26"/>
    </location>
</feature>
<evidence type="ECO:0000256" key="4">
    <source>
        <dbReference type="ARBA" id="ARBA00022452"/>
    </source>
</evidence>
<keyword evidence="9" id="KW-0406">Ion transport</keyword>
<evidence type="ECO:0000256" key="5">
    <source>
        <dbReference type="ARBA" id="ARBA00022496"/>
    </source>
</evidence>
<dbReference type="InterPro" id="IPR010916">
    <property type="entry name" value="TonB_box_CS"/>
</dbReference>
<dbReference type="InterPro" id="IPR039426">
    <property type="entry name" value="TonB-dep_rcpt-like"/>
</dbReference>
<evidence type="ECO:0000256" key="10">
    <source>
        <dbReference type="ARBA" id="ARBA00023077"/>
    </source>
</evidence>
<dbReference type="RefSeq" id="WP_103200709.1">
    <property type="nucleotide sequence ID" value="NZ_PDGH01000111.1"/>
</dbReference>
<evidence type="ECO:0000256" key="15">
    <source>
        <dbReference type="PROSITE-ProRule" id="PRU10143"/>
    </source>
</evidence>